<dbReference type="EMBL" id="JAPJZH010000031">
    <property type="protein sequence ID" value="MDA4848774.1"/>
    <property type="molecule type" value="Genomic_DNA"/>
</dbReference>
<dbReference type="RefSeq" id="WP_271092651.1">
    <property type="nucleotide sequence ID" value="NZ_JAPJZH010000031.1"/>
</dbReference>
<feature type="domain" description="Hydantoinase/oxoprolinase N-terminal" evidence="2">
    <location>
        <begin position="5"/>
        <end position="181"/>
    </location>
</feature>
<dbReference type="InterPro" id="IPR043129">
    <property type="entry name" value="ATPase_NBD"/>
</dbReference>
<accession>A0ABT4VVP4</accession>
<organism evidence="4 5">
    <name type="scientific">Hoeflea poritis</name>
    <dbReference type="NCBI Taxonomy" id="2993659"/>
    <lineage>
        <taxon>Bacteria</taxon>
        <taxon>Pseudomonadati</taxon>
        <taxon>Pseudomonadota</taxon>
        <taxon>Alphaproteobacteria</taxon>
        <taxon>Hyphomicrobiales</taxon>
        <taxon>Rhizobiaceae</taxon>
        <taxon>Hoeflea</taxon>
    </lineage>
</organism>
<dbReference type="Proteomes" id="UP001148313">
    <property type="component" value="Unassembled WGS sequence"/>
</dbReference>
<sequence>MGWTIGVDVGGTFTDFYAANDEAGIFHVGKTPSTPANPAQAILNGLVALCERHDIELGSIVRLSHGTTVGTNALIQRTGSPVALITTQGFRDLLEIGRQTRPHMYDLQKDHPAPLVEREHRIELPERIGADGGIVRKPEIDEINAAVDEAVAAGVESCAIGFLFAFRNPQHEQQVAAALRERAPNIAISLSSEVQPEFREYERLSTTVLNAYLQPVMWEYLQTLENGVSESAPSATLGINQSSGGLMSPQRAREFPVRTALSGPAAGAIGAAHAARQTGRKNIITLDMGGTSADVALIRDYKVDLAFDRDVAGFPIRMPCVDVETVGAGGGSVAWFDRDGLLKVGPISAGADPGPVCYGRGGEQPTVTDANLILGRLSSRGLLDGDMGLDPDLSRAAYQPIADRLGFSPERTAHGVLGIVVANMVRTIRTISVERGYDPRDFVLMPFGGAGPLHARDVALSLGMSEMVVPSAPGIVCAQGLLVSDLKEDFVASRRIGLDDAGIAILSSTADALQSRAAQWFEDENTPHDGRQMELVVDARYVGQNFELAVPVARGATISCEMLPDAEQLHAKFCEAHETAYGYASPTDPVEIVNVRLSASARLYREASAPAVEDNPGEPVPRDERQVYFAADTAVVTRVFARAELLPGQTITGPAIIEQLDTTTPVYPGDRAEVTPDGHLIIKINAETDA</sequence>
<dbReference type="PANTHER" id="PTHR11365">
    <property type="entry name" value="5-OXOPROLINASE RELATED"/>
    <property type="match status" value="1"/>
</dbReference>
<dbReference type="Pfam" id="PF05378">
    <property type="entry name" value="Hydant_A_N"/>
    <property type="match status" value="1"/>
</dbReference>
<evidence type="ECO:0000259" key="1">
    <source>
        <dbReference type="Pfam" id="PF01968"/>
    </source>
</evidence>
<protein>
    <submittedName>
        <fullName evidence="4">Hydantoinase/oxoprolinase family protein</fullName>
    </submittedName>
</protein>
<evidence type="ECO:0000259" key="2">
    <source>
        <dbReference type="Pfam" id="PF05378"/>
    </source>
</evidence>
<dbReference type="Pfam" id="PF01968">
    <property type="entry name" value="Hydantoinase_A"/>
    <property type="match status" value="1"/>
</dbReference>
<reference evidence="4" key="1">
    <citation type="submission" date="2022-11" db="EMBL/GenBank/DDBJ databases">
        <title>Hoeflea poritis sp. nov., isolated from scleractinian coral Porites lutea.</title>
        <authorList>
            <person name="Zhang G."/>
            <person name="Wei Q."/>
            <person name="Cai L."/>
        </authorList>
    </citation>
    <scope>NUCLEOTIDE SEQUENCE</scope>
    <source>
        <strain evidence="4">E7-10</strain>
    </source>
</reference>
<gene>
    <name evidence="4" type="ORF">OOZ53_25705</name>
</gene>
<proteinExistence type="predicted"/>
<dbReference type="InterPro" id="IPR002821">
    <property type="entry name" value="Hydantoinase_A"/>
</dbReference>
<dbReference type="PANTHER" id="PTHR11365:SF23">
    <property type="entry name" value="HYPOTHETICAL 5-OXOPROLINASE (EUROFUNG)-RELATED"/>
    <property type="match status" value="1"/>
</dbReference>
<name>A0ABT4VVP4_9HYPH</name>
<dbReference type="SUPFAM" id="SSF53067">
    <property type="entry name" value="Actin-like ATPase domain"/>
    <property type="match status" value="1"/>
</dbReference>
<evidence type="ECO:0000313" key="5">
    <source>
        <dbReference type="Proteomes" id="UP001148313"/>
    </source>
</evidence>
<dbReference type="InterPro" id="IPR045079">
    <property type="entry name" value="Oxoprolinase-like"/>
</dbReference>
<evidence type="ECO:0000313" key="4">
    <source>
        <dbReference type="EMBL" id="MDA4848774.1"/>
    </source>
</evidence>
<feature type="domain" description="Acetophenone carboxylase-like C-terminal" evidence="3">
    <location>
        <begin position="506"/>
        <end position="684"/>
    </location>
</feature>
<evidence type="ECO:0000259" key="3">
    <source>
        <dbReference type="Pfam" id="PF19278"/>
    </source>
</evidence>
<comment type="caution">
    <text evidence="4">The sequence shown here is derived from an EMBL/GenBank/DDBJ whole genome shotgun (WGS) entry which is preliminary data.</text>
</comment>
<keyword evidence="5" id="KW-1185">Reference proteome</keyword>
<dbReference type="Pfam" id="PF19278">
    <property type="entry name" value="Hydant_A_C"/>
    <property type="match status" value="1"/>
</dbReference>
<feature type="domain" description="Hydantoinase A/oxoprolinase" evidence="1">
    <location>
        <begin position="203"/>
        <end position="489"/>
    </location>
</feature>
<dbReference type="InterPro" id="IPR049517">
    <property type="entry name" value="ACX-like_C"/>
</dbReference>
<dbReference type="InterPro" id="IPR008040">
    <property type="entry name" value="Hydant_A_N"/>
</dbReference>